<dbReference type="Proteomes" id="UP000006038">
    <property type="component" value="Chromosome 10"/>
</dbReference>
<name>J3N2D1_ORYBR</name>
<dbReference type="AlphaFoldDB" id="J3N2D1"/>
<proteinExistence type="predicted"/>
<protein>
    <submittedName>
        <fullName evidence="1">Uncharacterized protein</fullName>
    </submittedName>
</protein>
<dbReference type="Gramene" id="OB10G16790.1">
    <property type="protein sequence ID" value="OB10G16790.1"/>
    <property type="gene ID" value="OB10G16790"/>
</dbReference>
<dbReference type="EnsemblPlants" id="OB10G16790.1">
    <property type="protein sequence ID" value="OB10G16790.1"/>
    <property type="gene ID" value="OB10G16790"/>
</dbReference>
<sequence length="152" mass="16693">MEPNNDLGSGDRTQPPIAPLQIRTLTISMTSKLLDLHVIVMKPKVGAVKTRSTKNFLNIFNKPPANWILQPAASNAACRWESSVISQSLNFRKKAKSRCTVPRRGHGLPSRFANADRSNSITKTTNMTPSTPTPSLLKVKLATTHPKILPLT</sequence>
<organism evidence="1">
    <name type="scientific">Oryza brachyantha</name>
    <name type="common">malo sina</name>
    <dbReference type="NCBI Taxonomy" id="4533"/>
    <lineage>
        <taxon>Eukaryota</taxon>
        <taxon>Viridiplantae</taxon>
        <taxon>Streptophyta</taxon>
        <taxon>Embryophyta</taxon>
        <taxon>Tracheophyta</taxon>
        <taxon>Spermatophyta</taxon>
        <taxon>Magnoliopsida</taxon>
        <taxon>Liliopsida</taxon>
        <taxon>Poales</taxon>
        <taxon>Poaceae</taxon>
        <taxon>BOP clade</taxon>
        <taxon>Oryzoideae</taxon>
        <taxon>Oryzeae</taxon>
        <taxon>Oryzinae</taxon>
        <taxon>Oryza</taxon>
    </lineage>
</organism>
<dbReference type="HOGENOM" id="CLU_1725113_0_0_1"/>
<evidence type="ECO:0000313" key="2">
    <source>
        <dbReference type="Proteomes" id="UP000006038"/>
    </source>
</evidence>
<reference evidence="1" key="1">
    <citation type="journal article" date="2013" name="Nat. Commun.">
        <title>Whole-genome sequencing of Oryza brachyantha reveals mechanisms underlying Oryza genome evolution.</title>
        <authorList>
            <person name="Chen J."/>
            <person name="Huang Q."/>
            <person name="Gao D."/>
            <person name="Wang J."/>
            <person name="Lang Y."/>
            <person name="Liu T."/>
            <person name="Li B."/>
            <person name="Bai Z."/>
            <person name="Luis Goicoechea J."/>
            <person name="Liang C."/>
            <person name="Chen C."/>
            <person name="Zhang W."/>
            <person name="Sun S."/>
            <person name="Liao Y."/>
            <person name="Zhang X."/>
            <person name="Yang L."/>
            <person name="Song C."/>
            <person name="Wang M."/>
            <person name="Shi J."/>
            <person name="Liu G."/>
            <person name="Liu J."/>
            <person name="Zhou H."/>
            <person name="Zhou W."/>
            <person name="Yu Q."/>
            <person name="An N."/>
            <person name="Chen Y."/>
            <person name="Cai Q."/>
            <person name="Wang B."/>
            <person name="Liu B."/>
            <person name="Min J."/>
            <person name="Huang Y."/>
            <person name="Wu H."/>
            <person name="Li Z."/>
            <person name="Zhang Y."/>
            <person name="Yin Y."/>
            <person name="Song W."/>
            <person name="Jiang J."/>
            <person name="Jackson S.A."/>
            <person name="Wing R.A."/>
            <person name="Wang J."/>
            <person name="Chen M."/>
        </authorList>
    </citation>
    <scope>NUCLEOTIDE SEQUENCE [LARGE SCALE GENOMIC DNA]</scope>
    <source>
        <strain evidence="1">cv. IRGC 101232</strain>
    </source>
</reference>
<evidence type="ECO:0000313" key="1">
    <source>
        <dbReference type="EnsemblPlants" id="OB10G16790.1"/>
    </source>
</evidence>
<reference evidence="1" key="2">
    <citation type="submission" date="2013-04" db="UniProtKB">
        <authorList>
            <consortium name="EnsemblPlants"/>
        </authorList>
    </citation>
    <scope>IDENTIFICATION</scope>
</reference>
<keyword evidence="2" id="KW-1185">Reference proteome</keyword>
<accession>J3N2D1</accession>